<comment type="caution">
    <text evidence="3">The sequence shown here is derived from an EMBL/GenBank/DDBJ whole genome shotgun (WGS) entry which is preliminary data.</text>
</comment>
<sequence length="740" mass="82204">MAQDALCRVMPSFRGRPDEVSVDRVLVRNGTGRLCFLSERYLLPEELRGGVDFLLAPFLSEPVGHTDVELGTNHWMCGWSFRSYSGVYFHQQNSLAPEMLKSGFFGALDFALNMPDEDYWNLAEAAHHARSFQAEQWRPDLSQVYDEVQRVFQGRRSDDQEPFDDRLWNNAASQEDLQSAIAPRRSSSLRPVSSTADLAHQMQVLDIDDDAEFLTQPVSESRAQEIMKAVAESLPYFSDHMDAGDLQRDISQARQRLQERNHMTRGLMKPFLRGLCLRIHLVMAICYVTSSVGELLLQTIEVEGEGRAPFGELWLAFYGGASLGGLFWLALSYGIPPNLLMTASQALSLMAFLLLPMLPEHLYEADWSYLSYAAMSGESDPKDSREVPKGKEALKDQKDPKMGRLHCFDLMRRRLRFAECQGHRNAVHMDQAVSSCACTVEVWQEVSLASTQRWPEVPKYIVQRQVLQKFGRALTSSINISTQPAGIGVAIWRLALLEALRRSVSWLALVATYATWPKTLGTSGAGKLWIYKQVPQRSNAPSGVRILLGGQIPTYTPDHPPPSTAFAQAVVVNPVPWLSCPQHGELVPEPSLPGAVPEGQLPAKLERSNTGISKASSLASSKRTRFLEEDAFPAPPPRLERSNTGMSKAPDGVGFFDLAALEWLASSNRTDSKKTRFLEEDPETISTETSAEATETSGRPSTARSELRQESSESETASHGSDVPAEDPGARTCRDSGREQ</sequence>
<evidence type="ECO:0000313" key="3">
    <source>
        <dbReference type="EMBL" id="CAK9088663.1"/>
    </source>
</evidence>
<keyword evidence="2" id="KW-0472">Membrane</keyword>
<evidence type="ECO:0000256" key="2">
    <source>
        <dbReference type="SAM" id="Phobius"/>
    </source>
</evidence>
<keyword evidence="4" id="KW-1185">Reference proteome</keyword>
<feature type="transmembrane region" description="Helical" evidence="2">
    <location>
        <begin position="313"/>
        <end position="331"/>
    </location>
</feature>
<gene>
    <name evidence="3" type="ORF">SCF082_LOCUS41868</name>
</gene>
<feature type="compositionally biased region" description="Basic and acidic residues" evidence="1">
    <location>
        <begin position="728"/>
        <end position="740"/>
    </location>
</feature>
<keyword evidence="2" id="KW-0812">Transmembrane</keyword>
<protein>
    <submittedName>
        <fullName evidence="3">Uncharacterized protein</fullName>
    </submittedName>
</protein>
<name>A0ABP0QKD7_9DINO</name>
<dbReference type="EMBL" id="CAXAMM010039740">
    <property type="protein sequence ID" value="CAK9088663.1"/>
    <property type="molecule type" value="Genomic_DNA"/>
</dbReference>
<feature type="compositionally biased region" description="Polar residues" evidence="1">
    <location>
        <begin position="608"/>
        <end position="621"/>
    </location>
</feature>
<reference evidence="3 4" key="1">
    <citation type="submission" date="2024-02" db="EMBL/GenBank/DDBJ databases">
        <authorList>
            <person name="Chen Y."/>
            <person name="Shah S."/>
            <person name="Dougan E. K."/>
            <person name="Thang M."/>
            <person name="Chan C."/>
        </authorList>
    </citation>
    <scope>NUCLEOTIDE SEQUENCE [LARGE SCALE GENOMIC DNA]</scope>
</reference>
<keyword evidence="2" id="KW-1133">Transmembrane helix</keyword>
<evidence type="ECO:0000313" key="4">
    <source>
        <dbReference type="Proteomes" id="UP001642464"/>
    </source>
</evidence>
<dbReference type="Proteomes" id="UP001642464">
    <property type="component" value="Unassembled WGS sequence"/>
</dbReference>
<feature type="compositionally biased region" description="Low complexity" evidence="1">
    <location>
        <begin position="684"/>
        <end position="697"/>
    </location>
</feature>
<feature type="region of interest" description="Disordered" evidence="1">
    <location>
        <begin position="606"/>
        <end position="646"/>
    </location>
</feature>
<evidence type="ECO:0000256" key="1">
    <source>
        <dbReference type="SAM" id="MobiDB-lite"/>
    </source>
</evidence>
<feature type="region of interest" description="Disordered" evidence="1">
    <location>
        <begin position="378"/>
        <end position="398"/>
    </location>
</feature>
<feature type="region of interest" description="Disordered" evidence="1">
    <location>
        <begin position="674"/>
        <end position="740"/>
    </location>
</feature>
<organism evidence="3 4">
    <name type="scientific">Durusdinium trenchii</name>
    <dbReference type="NCBI Taxonomy" id="1381693"/>
    <lineage>
        <taxon>Eukaryota</taxon>
        <taxon>Sar</taxon>
        <taxon>Alveolata</taxon>
        <taxon>Dinophyceae</taxon>
        <taxon>Suessiales</taxon>
        <taxon>Symbiodiniaceae</taxon>
        <taxon>Durusdinium</taxon>
    </lineage>
</organism>
<feature type="compositionally biased region" description="Basic and acidic residues" evidence="1">
    <location>
        <begin position="379"/>
        <end position="398"/>
    </location>
</feature>
<feature type="transmembrane region" description="Helical" evidence="2">
    <location>
        <begin position="275"/>
        <end position="293"/>
    </location>
</feature>
<proteinExistence type="predicted"/>
<accession>A0ABP0QKD7</accession>